<feature type="domain" description="Fibronectin type-III" evidence="1">
    <location>
        <begin position="204"/>
        <end position="296"/>
    </location>
</feature>
<accession>A0AAW5NQP3</accession>
<dbReference type="InterPro" id="IPR008964">
    <property type="entry name" value="Invasin/intimin_cell_adhesion"/>
</dbReference>
<name>A0AAW5NQP3_9BACE</name>
<gene>
    <name evidence="2" type="ORF">NXW97_02755</name>
</gene>
<evidence type="ECO:0000313" key="3">
    <source>
        <dbReference type="Proteomes" id="UP001204548"/>
    </source>
</evidence>
<organism evidence="2 3">
    <name type="scientific">Bacteroides faecis</name>
    <dbReference type="NCBI Taxonomy" id="674529"/>
    <lineage>
        <taxon>Bacteria</taxon>
        <taxon>Pseudomonadati</taxon>
        <taxon>Bacteroidota</taxon>
        <taxon>Bacteroidia</taxon>
        <taxon>Bacteroidales</taxon>
        <taxon>Bacteroidaceae</taxon>
        <taxon>Bacteroides</taxon>
    </lineage>
</organism>
<comment type="caution">
    <text evidence="2">The sequence shown here is derived from an EMBL/GenBank/DDBJ whole genome shotgun (WGS) entry which is preliminary data.</text>
</comment>
<dbReference type="SUPFAM" id="SSF49373">
    <property type="entry name" value="Invasin/intimin cell-adhesion fragments"/>
    <property type="match status" value="2"/>
</dbReference>
<dbReference type="InterPro" id="IPR003961">
    <property type="entry name" value="FN3_dom"/>
</dbReference>
<dbReference type="PROSITE" id="PS50853">
    <property type="entry name" value="FN3"/>
    <property type="match status" value="1"/>
</dbReference>
<evidence type="ECO:0000259" key="1">
    <source>
        <dbReference type="PROSITE" id="PS50853"/>
    </source>
</evidence>
<dbReference type="RefSeq" id="WP_258988817.1">
    <property type="nucleotide sequence ID" value="NZ_JANUTS010000001.1"/>
</dbReference>
<protein>
    <submittedName>
        <fullName evidence="2">Ig-like domain-containing protein</fullName>
    </submittedName>
</protein>
<dbReference type="Proteomes" id="UP001204548">
    <property type="component" value="Unassembled WGS sequence"/>
</dbReference>
<proteinExistence type="predicted"/>
<dbReference type="EMBL" id="JANUTS010000001">
    <property type="protein sequence ID" value="MCS2790944.1"/>
    <property type="molecule type" value="Genomic_DNA"/>
</dbReference>
<dbReference type="AlphaFoldDB" id="A0AAW5NQP3"/>
<evidence type="ECO:0000313" key="2">
    <source>
        <dbReference type="EMBL" id="MCS2790944.1"/>
    </source>
</evidence>
<dbReference type="Gene3D" id="2.60.40.1080">
    <property type="match status" value="2"/>
</dbReference>
<dbReference type="InterPro" id="IPR003343">
    <property type="entry name" value="Big_2"/>
</dbReference>
<reference evidence="2" key="1">
    <citation type="submission" date="2022-08" db="EMBL/GenBank/DDBJ databases">
        <title>Genome Sequencing of Bacteroides fragilis Group Isolates with Nanopore Technology.</title>
        <authorList>
            <person name="Tisza M.J."/>
            <person name="Smith D."/>
            <person name="Dekker J.P."/>
        </authorList>
    </citation>
    <scope>NUCLEOTIDE SEQUENCE</scope>
    <source>
        <strain evidence="2">BFG-351</strain>
    </source>
</reference>
<sequence length="607" mass="67185">MKKYYYYLLFCLFITLISVESCSKDKDDDLVTTPEIALNKPSLILEKGKGERLIASFTPADTPNQGHTWSSSAPNIASVDETGMVSAVDLGESIITVTALNGKKTAKCLVTVTDKIINVTGVSLEETDASMVAGEHLQLKVIIEPSTATDKSVTWSSSDNKVVSVDEQGMVTAITEGESSITAKTNDGEKTASCKIKVRAKGVDISKPEISDITSISAFITGTIKPFGVKIQEGGICYSTSQSPTVDNPKVVLTGDEVSYTLVNLEPSTTYYGRFYAIVDGSVKYGDQATFTTEVPVEISEPKVSSITTNTAYVEGTIKTFGLQTEETGICYSTSQMPTINETKVVLSNTSIAYTLNELAQETTYYVRIYAKIKGEVHYGEQGTFSTTGVIKTHFEPTDIYRDKITLVSPGVAGVNTINVCYGKFNNPKITDNVTTATKGVDGKYHVTLAGLDEGTTYYMRPYSRVGSVVEYYEDEISVQTMGKDFYISRKVDRYEKYDWFDQQQIKYTRYKAYYTYTYNIKLTGTYLVETPYSSITIAKSTDYSESIYIKNGTGTFAVKQELGVWSYEGASTYIDFLSDEEILFTNIENKLRYHLIVPQKCYVRSY</sequence>
<dbReference type="Pfam" id="PF02368">
    <property type="entry name" value="Big_2"/>
    <property type="match status" value="2"/>
</dbReference>
<dbReference type="SMART" id="SM00635">
    <property type="entry name" value="BID_2"/>
    <property type="match status" value="2"/>
</dbReference>